<organism evidence="1">
    <name type="scientific">viral metagenome</name>
    <dbReference type="NCBI Taxonomy" id="1070528"/>
    <lineage>
        <taxon>unclassified sequences</taxon>
        <taxon>metagenomes</taxon>
        <taxon>organismal metagenomes</taxon>
    </lineage>
</organism>
<dbReference type="AlphaFoldDB" id="A0A6M3L5A6"/>
<name>A0A6M3L5A6_9ZZZZ</name>
<proteinExistence type="predicted"/>
<protein>
    <submittedName>
        <fullName evidence="1">Uncharacterized protein</fullName>
    </submittedName>
</protein>
<evidence type="ECO:0000313" key="1">
    <source>
        <dbReference type="EMBL" id="QJA89850.1"/>
    </source>
</evidence>
<dbReference type="EMBL" id="MT142873">
    <property type="protein sequence ID" value="QJA89850.1"/>
    <property type="molecule type" value="Genomic_DNA"/>
</dbReference>
<accession>A0A6M3L5A6</accession>
<gene>
    <name evidence="1" type="ORF">MM415B02490_0002</name>
</gene>
<reference evidence="1" key="1">
    <citation type="submission" date="2020-03" db="EMBL/GenBank/DDBJ databases">
        <title>The deep terrestrial virosphere.</title>
        <authorList>
            <person name="Holmfeldt K."/>
            <person name="Nilsson E."/>
            <person name="Simone D."/>
            <person name="Lopez-Fernandez M."/>
            <person name="Wu X."/>
            <person name="de Brujin I."/>
            <person name="Lundin D."/>
            <person name="Andersson A."/>
            <person name="Bertilsson S."/>
            <person name="Dopson M."/>
        </authorList>
    </citation>
    <scope>NUCLEOTIDE SEQUENCE</scope>
    <source>
        <strain evidence="1">MM415B02490</strain>
    </source>
</reference>
<sequence>MAELTQAELESKISTIDAQLATLMAAPSSIVDYKIGQKSVSGSQKVESLLKMREVYQKLLDAFPAEGFQRLALDTDEYGEDQTEYLGD</sequence>